<name>A0A8S5SI28_9CAUD</name>
<evidence type="ECO:0000313" key="1">
    <source>
        <dbReference type="EMBL" id="DAF50311.1"/>
    </source>
</evidence>
<dbReference type="EMBL" id="BK032595">
    <property type="protein sequence ID" value="DAF50311.1"/>
    <property type="molecule type" value="Genomic_DNA"/>
</dbReference>
<accession>A0A8S5SI28</accession>
<protein>
    <submittedName>
        <fullName evidence="1">Uncharacterized protein</fullName>
    </submittedName>
</protein>
<reference evidence="1" key="1">
    <citation type="journal article" date="2021" name="Proc. Natl. Acad. Sci. U.S.A.">
        <title>A Catalog of Tens of Thousands of Viruses from Human Metagenomes Reveals Hidden Associations with Chronic Diseases.</title>
        <authorList>
            <person name="Tisza M.J."/>
            <person name="Buck C.B."/>
        </authorList>
    </citation>
    <scope>NUCLEOTIDE SEQUENCE</scope>
    <source>
        <strain evidence="1">CtBCr48</strain>
    </source>
</reference>
<sequence>MSKSYATDHNCISTRSLAAQDTIRFFVKVSEELGEETLVAEIVNNPTNPVPVPKKGEQVIFDLNMPVNDDPVYDDYVSQGIVYKVKHVCHCYDGKEVSDHIDILMEIDDAD</sequence>
<proteinExistence type="predicted"/>
<organism evidence="1">
    <name type="scientific">Siphoviridae sp. ctBCr48</name>
    <dbReference type="NCBI Taxonomy" id="2827802"/>
    <lineage>
        <taxon>Viruses</taxon>
        <taxon>Duplodnaviria</taxon>
        <taxon>Heunggongvirae</taxon>
        <taxon>Uroviricota</taxon>
        <taxon>Caudoviricetes</taxon>
    </lineage>
</organism>